<dbReference type="Proteomes" id="UP001368500">
    <property type="component" value="Unassembled WGS sequence"/>
</dbReference>
<name>A0ABU9B5I1_9BURK</name>
<dbReference type="RefSeq" id="WP_341372888.1">
    <property type="nucleotide sequence ID" value="NZ_JBBUTF010000003.1"/>
</dbReference>
<comment type="caution">
    <text evidence="1">The sequence shown here is derived from an EMBL/GenBank/DDBJ whole genome shotgun (WGS) entry which is preliminary data.</text>
</comment>
<protein>
    <submittedName>
        <fullName evidence="1">Uncharacterized protein</fullName>
    </submittedName>
</protein>
<dbReference type="EMBL" id="JBBUTF010000003">
    <property type="protein sequence ID" value="MEK8025106.1"/>
    <property type="molecule type" value="Genomic_DNA"/>
</dbReference>
<reference evidence="1 2" key="1">
    <citation type="submission" date="2024-04" db="EMBL/GenBank/DDBJ databases">
        <title>Novel species of the genus Ideonella isolated from streams.</title>
        <authorList>
            <person name="Lu H."/>
        </authorList>
    </citation>
    <scope>NUCLEOTIDE SEQUENCE [LARGE SCALE GENOMIC DNA]</scope>
    <source>
        <strain evidence="1 2">BYS139W</strain>
    </source>
</reference>
<accession>A0ABU9B5I1</accession>
<proteinExistence type="predicted"/>
<sequence>MKKFLIICALLVIGKVASDQITDNLATANTDKHMIKIAEEMNQKLPQTNEVMQIEEVTYSDRTLTVHGAMLNGQELSPEFKSNAQGKLKSFYCGRKEFKNAKVNVAYAFRATGMKTLSDKLATDNWSTVIHPTDCNS</sequence>
<gene>
    <name evidence="1" type="ORF">AACH11_03910</name>
</gene>
<organism evidence="1 2">
    <name type="scientific">Pseudaquabacterium rugosum</name>
    <dbReference type="NCBI Taxonomy" id="2984194"/>
    <lineage>
        <taxon>Bacteria</taxon>
        <taxon>Pseudomonadati</taxon>
        <taxon>Pseudomonadota</taxon>
        <taxon>Betaproteobacteria</taxon>
        <taxon>Burkholderiales</taxon>
        <taxon>Sphaerotilaceae</taxon>
        <taxon>Pseudaquabacterium</taxon>
    </lineage>
</organism>
<evidence type="ECO:0000313" key="2">
    <source>
        <dbReference type="Proteomes" id="UP001368500"/>
    </source>
</evidence>
<keyword evidence="2" id="KW-1185">Reference proteome</keyword>
<evidence type="ECO:0000313" key="1">
    <source>
        <dbReference type="EMBL" id="MEK8025106.1"/>
    </source>
</evidence>